<evidence type="ECO:0000256" key="1">
    <source>
        <dbReference type="SAM" id="SignalP"/>
    </source>
</evidence>
<dbReference type="AlphaFoldDB" id="A0A8J7SJR6"/>
<keyword evidence="1" id="KW-0732">Signal</keyword>
<dbReference type="SUPFAM" id="SSF81901">
    <property type="entry name" value="HCP-like"/>
    <property type="match status" value="1"/>
</dbReference>
<reference evidence="2" key="1">
    <citation type="submission" date="2021-01" db="EMBL/GenBank/DDBJ databases">
        <title>Modified the classification status of verrucomicrobia.</title>
        <authorList>
            <person name="Feng X."/>
        </authorList>
    </citation>
    <scope>NUCLEOTIDE SEQUENCE</scope>
    <source>
        <strain evidence="2">_KCTC 22039</strain>
    </source>
</reference>
<dbReference type="Pfam" id="PF08238">
    <property type="entry name" value="Sel1"/>
    <property type="match status" value="2"/>
</dbReference>
<comment type="caution">
    <text evidence="2">The sequence shown here is derived from an EMBL/GenBank/DDBJ whole genome shotgun (WGS) entry which is preliminary data.</text>
</comment>
<organism evidence="2 3">
    <name type="scientific">Persicirhabdus sediminis</name>
    <dbReference type="NCBI Taxonomy" id="454144"/>
    <lineage>
        <taxon>Bacteria</taxon>
        <taxon>Pseudomonadati</taxon>
        <taxon>Verrucomicrobiota</taxon>
        <taxon>Verrucomicrobiia</taxon>
        <taxon>Verrucomicrobiales</taxon>
        <taxon>Verrucomicrobiaceae</taxon>
        <taxon>Persicirhabdus</taxon>
    </lineage>
</organism>
<dbReference type="SMART" id="SM00671">
    <property type="entry name" value="SEL1"/>
    <property type="match status" value="2"/>
</dbReference>
<name>A0A8J7SJR6_9BACT</name>
<dbReference type="EMBL" id="JAENIM010000039">
    <property type="protein sequence ID" value="MBK1791534.1"/>
    <property type="molecule type" value="Genomic_DNA"/>
</dbReference>
<evidence type="ECO:0000313" key="2">
    <source>
        <dbReference type="EMBL" id="MBK1791534.1"/>
    </source>
</evidence>
<keyword evidence="3" id="KW-1185">Reference proteome</keyword>
<dbReference type="RefSeq" id="WP_200311534.1">
    <property type="nucleotide sequence ID" value="NZ_JAENIM010000039.1"/>
</dbReference>
<dbReference type="InterPro" id="IPR006597">
    <property type="entry name" value="Sel1-like"/>
</dbReference>
<dbReference type="Gene3D" id="1.25.40.10">
    <property type="entry name" value="Tetratricopeptide repeat domain"/>
    <property type="match status" value="1"/>
</dbReference>
<dbReference type="PANTHER" id="PTHR11102">
    <property type="entry name" value="SEL-1-LIKE PROTEIN"/>
    <property type="match status" value="1"/>
</dbReference>
<dbReference type="Proteomes" id="UP000624703">
    <property type="component" value="Unassembled WGS sequence"/>
</dbReference>
<dbReference type="PANTHER" id="PTHR11102:SF160">
    <property type="entry name" value="ERAD-ASSOCIATED E3 UBIQUITIN-PROTEIN LIGASE COMPONENT HRD3"/>
    <property type="match status" value="1"/>
</dbReference>
<gene>
    <name evidence="2" type="ORF">JIN82_10260</name>
</gene>
<protein>
    <submittedName>
        <fullName evidence="2">Sel1 repeat family protein</fullName>
    </submittedName>
</protein>
<evidence type="ECO:0000313" key="3">
    <source>
        <dbReference type="Proteomes" id="UP000624703"/>
    </source>
</evidence>
<feature type="signal peptide" evidence="1">
    <location>
        <begin position="1"/>
        <end position="20"/>
    </location>
</feature>
<dbReference type="InterPro" id="IPR011990">
    <property type="entry name" value="TPR-like_helical_dom_sf"/>
</dbReference>
<proteinExistence type="predicted"/>
<feature type="chain" id="PRO_5035259968" evidence="1">
    <location>
        <begin position="21"/>
        <end position="200"/>
    </location>
</feature>
<dbReference type="InterPro" id="IPR050767">
    <property type="entry name" value="Sel1_AlgK"/>
</dbReference>
<accession>A0A8J7SJR6</accession>
<sequence length="200" mass="22349">MKSIIALIPLFILSPITAHAQLLSEEPSLETYETMAKNGDVEAMVSAGLAYHLGDGVKQDYKAAMTWYLMAFEKADGDALNNIGVMYRDGLGVSKNPKIAYLLFLAVHMNGLGSEATQYRAGGNLNKLMPSMKEDEIYEALSYTWAYVLQVVKSRGEDLSTDEDVLPSAENVRIRDNDWWLDSEKKQMNFESPAPWNKSK</sequence>